<sequence length="528" mass="59139">MTGLEEEAPANSVPAAAVRRGGQVFFGMTGRQGHVGGVKSRDLRRNAKSEGSSLGPYRRWSAKAWGANGIRYPGSPCRAAWLSSARVVRCLVKSYNERNPRFVLLRHAPKEKVFATEVTTTSSWRRRKTRHSGEPPGGVEGGDDVKSAWPLWAGPHTCYNGNYNGKQGCKAERIRKNCLSSDCSLQLGNMKLESLVIADQHAAVNMYPGPVHTARHTLGIGFARSIGPTITHDFCVPLVPQSPLAIARAQLPLPSPTYYTKLRTCKQRMLMLKVDVILNFPSCSSIGNQDKPGTTVRRENTRSHSDLDMWNRLAPYVLRLFGRHGLLVLHMTDDSAVSSASESSFELQVLLEPWPDEPGQVQRNLSQETSLRQRVLVFGNGNEESPFLMGKTSFAFFQEVEENLQSASTQKEYNWILDFENRDLQIRERKRECYLLFDGLSQGELIPGSREHASARDYFMSFLDIKREQVEAELKNCQPGGVYIHPRLIDQMEKNSLNQMAQDLHSQGRNSASFTQLKEFCLAGPGLW</sequence>
<dbReference type="AlphaFoldDB" id="A0A2N9GHW4"/>
<evidence type="ECO:0000313" key="1">
    <source>
        <dbReference type="EMBL" id="SPC99010.1"/>
    </source>
</evidence>
<name>A0A2N9GHW4_FAGSY</name>
<proteinExistence type="predicted"/>
<reference evidence="1" key="1">
    <citation type="submission" date="2018-02" db="EMBL/GenBank/DDBJ databases">
        <authorList>
            <person name="Cohen D.B."/>
            <person name="Kent A.D."/>
        </authorList>
    </citation>
    <scope>NUCLEOTIDE SEQUENCE</scope>
</reference>
<gene>
    <name evidence="1" type="ORF">FSB_LOCUS26892</name>
</gene>
<protein>
    <submittedName>
        <fullName evidence="1">Uncharacterized protein</fullName>
    </submittedName>
</protein>
<organism evidence="1">
    <name type="scientific">Fagus sylvatica</name>
    <name type="common">Beechnut</name>
    <dbReference type="NCBI Taxonomy" id="28930"/>
    <lineage>
        <taxon>Eukaryota</taxon>
        <taxon>Viridiplantae</taxon>
        <taxon>Streptophyta</taxon>
        <taxon>Embryophyta</taxon>
        <taxon>Tracheophyta</taxon>
        <taxon>Spermatophyta</taxon>
        <taxon>Magnoliopsida</taxon>
        <taxon>eudicotyledons</taxon>
        <taxon>Gunneridae</taxon>
        <taxon>Pentapetalae</taxon>
        <taxon>rosids</taxon>
        <taxon>fabids</taxon>
        <taxon>Fagales</taxon>
        <taxon>Fagaceae</taxon>
        <taxon>Fagus</taxon>
    </lineage>
</organism>
<dbReference type="EMBL" id="OIVN01001924">
    <property type="protein sequence ID" value="SPC99010.1"/>
    <property type="molecule type" value="Genomic_DNA"/>
</dbReference>
<accession>A0A2N9GHW4</accession>